<dbReference type="InterPro" id="IPR011330">
    <property type="entry name" value="Glyco_hydro/deAcase_b/a-brl"/>
</dbReference>
<dbReference type="InterPro" id="IPR052740">
    <property type="entry name" value="CE4"/>
</dbReference>
<gene>
    <name evidence="2" type="primary">106053728</name>
</gene>
<evidence type="ECO:0000259" key="1">
    <source>
        <dbReference type="Pfam" id="PF01522"/>
    </source>
</evidence>
<dbReference type="VEuPathDB" id="VectorBase:BGLAX_038416"/>
<sequence length="436" mass="49736">MVEVRYYVTLSVLSAMFVKIQGGPGECFNVTTSEGLRTLLHGEKACAPLNKGETGADLGLRYVTCNSGSVTVKACVPPFRFHAEKEQCAPPDIAKCSRRNYSLSRIASRRKTQTPPEGPCSPRNCNLPQCFCYGAEPSMAVADRPQFIMVTFDDAVSTWLYEQYYKPMFVDNTFQVFNPSGCPLRAAFFVSDKNTNYDKVLKLWQAGHEIVSHTINHELPPGHVDTDYPDMVAEIDGERQRVLKVLNNKALVESMKGFRSPFLKVAHDVQYEVLYDHNFLYDTSVTSMEMWFGKSPLWPCTLDFELGRCINPPCPTNSYPGLWEIIMNAWIADDGHPCSMVDSCLTYNYSTAKQSDWIKIFDDNFSLFYKTKVPMDYFTHGLMFDLSKTSFPALGNWLHRMRKDYSDVWIVTPQQVLQWMRNPLTNAEMKARKWGC</sequence>
<accession>A0A2C9LQI8</accession>
<dbReference type="Gene3D" id="3.20.20.370">
    <property type="entry name" value="Glycoside hydrolase/deacetylase"/>
    <property type="match status" value="1"/>
</dbReference>
<dbReference type="Proteomes" id="UP000076420">
    <property type="component" value="Unassembled WGS sequence"/>
</dbReference>
<dbReference type="AlphaFoldDB" id="A0A2C9LQI8"/>
<dbReference type="OrthoDB" id="504708at2759"/>
<dbReference type="GO" id="GO:0016810">
    <property type="term" value="F:hydrolase activity, acting on carbon-nitrogen (but not peptide) bonds"/>
    <property type="evidence" value="ECO:0007669"/>
    <property type="project" value="InterPro"/>
</dbReference>
<dbReference type="PANTHER" id="PTHR45985:SF3">
    <property type="entry name" value="CHITIN DEACETYLASE-LIKE 4"/>
    <property type="match status" value="1"/>
</dbReference>
<name>A0A2C9LQI8_BIOGL</name>
<protein>
    <recommendedName>
        <fullName evidence="1">NodB homology domain-containing protein</fullName>
    </recommendedName>
</protein>
<dbReference type="PANTHER" id="PTHR45985">
    <property type="match status" value="1"/>
</dbReference>
<feature type="domain" description="NodB homology" evidence="1">
    <location>
        <begin position="144"/>
        <end position="270"/>
    </location>
</feature>
<dbReference type="KEGG" id="bgt:106053728"/>
<dbReference type="EnsemblMetazoa" id="BGLB033639-RA">
    <property type="protein sequence ID" value="BGLB033639-PA"/>
    <property type="gene ID" value="BGLB033639"/>
</dbReference>
<dbReference type="InterPro" id="IPR002509">
    <property type="entry name" value="NODB_dom"/>
</dbReference>
<organism evidence="2 3">
    <name type="scientific">Biomphalaria glabrata</name>
    <name type="common">Bloodfluke planorb</name>
    <name type="synonym">Freshwater snail</name>
    <dbReference type="NCBI Taxonomy" id="6526"/>
    <lineage>
        <taxon>Eukaryota</taxon>
        <taxon>Metazoa</taxon>
        <taxon>Spiralia</taxon>
        <taxon>Lophotrochozoa</taxon>
        <taxon>Mollusca</taxon>
        <taxon>Gastropoda</taxon>
        <taxon>Heterobranchia</taxon>
        <taxon>Euthyneura</taxon>
        <taxon>Panpulmonata</taxon>
        <taxon>Hygrophila</taxon>
        <taxon>Lymnaeoidea</taxon>
        <taxon>Planorbidae</taxon>
        <taxon>Biomphalaria</taxon>
    </lineage>
</organism>
<dbReference type="Pfam" id="PF01522">
    <property type="entry name" value="Polysacc_deac_1"/>
    <property type="match status" value="1"/>
</dbReference>
<proteinExistence type="predicted"/>
<evidence type="ECO:0000313" key="2">
    <source>
        <dbReference type="EnsemblMetazoa" id="BGLB033639-PA"/>
    </source>
</evidence>
<evidence type="ECO:0000313" key="3">
    <source>
        <dbReference type="Proteomes" id="UP000076420"/>
    </source>
</evidence>
<dbReference type="VEuPathDB" id="VectorBase:BGLB033639"/>
<dbReference type="GO" id="GO:0005975">
    <property type="term" value="P:carbohydrate metabolic process"/>
    <property type="evidence" value="ECO:0007669"/>
    <property type="project" value="InterPro"/>
</dbReference>
<dbReference type="SUPFAM" id="SSF88713">
    <property type="entry name" value="Glycoside hydrolase/deacetylase"/>
    <property type="match status" value="1"/>
</dbReference>
<reference evidence="2" key="1">
    <citation type="submission" date="2020-05" db="UniProtKB">
        <authorList>
            <consortium name="EnsemblMetazoa"/>
        </authorList>
    </citation>
    <scope>IDENTIFICATION</scope>
    <source>
        <strain evidence="2">BB02</strain>
    </source>
</reference>